<dbReference type="RefSeq" id="WP_408178940.1">
    <property type="nucleotide sequence ID" value="NZ_JAQQEZ010000017.1"/>
</dbReference>
<gene>
    <name evidence="2" type="ORF">PQR57_23510</name>
</gene>
<dbReference type="Proteomes" id="UP001629230">
    <property type="component" value="Unassembled WGS sequence"/>
</dbReference>
<feature type="transmembrane region" description="Helical" evidence="1">
    <location>
        <begin position="53"/>
        <end position="75"/>
    </location>
</feature>
<feature type="transmembrane region" description="Helical" evidence="1">
    <location>
        <begin position="29"/>
        <end position="47"/>
    </location>
</feature>
<sequence length="154" mass="17231">MSTMPAVFAAFRFIPNQLQRHLPMRNDSTSSLLVLSILAIIGGLFWISRTLGASFSSVCTATVPILFSAVILFAAWRFLDDFALPLLAGFFVIAWPSIWPVLDSIASGGRDTEDFFRPMGDPLINSDWVKWGVEGLFVGLLAAAIYARRRRRYW</sequence>
<protein>
    <submittedName>
        <fullName evidence="2">Uncharacterized protein</fullName>
    </submittedName>
</protein>
<keyword evidence="1" id="KW-0812">Transmembrane</keyword>
<evidence type="ECO:0000313" key="2">
    <source>
        <dbReference type="EMBL" id="MFM0003978.1"/>
    </source>
</evidence>
<name>A0ABW9AVN7_9BURK</name>
<keyword evidence="1" id="KW-1133">Transmembrane helix</keyword>
<proteinExistence type="predicted"/>
<evidence type="ECO:0000313" key="3">
    <source>
        <dbReference type="Proteomes" id="UP001629230"/>
    </source>
</evidence>
<feature type="transmembrane region" description="Helical" evidence="1">
    <location>
        <begin position="82"/>
        <end position="102"/>
    </location>
</feature>
<keyword evidence="3" id="KW-1185">Reference proteome</keyword>
<keyword evidence="1" id="KW-0472">Membrane</keyword>
<feature type="transmembrane region" description="Helical" evidence="1">
    <location>
        <begin position="128"/>
        <end position="147"/>
    </location>
</feature>
<evidence type="ECO:0000256" key="1">
    <source>
        <dbReference type="SAM" id="Phobius"/>
    </source>
</evidence>
<comment type="caution">
    <text evidence="2">The sequence shown here is derived from an EMBL/GenBank/DDBJ whole genome shotgun (WGS) entry which is preliminary data.</text>
</comment>
<dbReference type="EMBL" id="JAQQEZ010000017">
    <property type="protein sequence ID" value="MFM0003978.1"/>
    <property type="molecule type" value="Genomic_DNA"/>
</dbReference>
<reference evidence="2 3" key="1">
    <citation type="journal article" date="2024" name="Chem. Sci.">
        <title>Discovery of megapolipeptins by genome mining of a Burkholderiales bacteria collection.</title>
        <authorList>
            <person name="Paulo B.S."/>
            <person name="Recchia M.J.J."/>
            <person name="Lee S."/>
            <person name="Fergusson C.H."/>
            <person name="Romanowski S.B."/>
            <person name="Hernandez A."/>
            <person name="Krull N."/>
            <person name="Liu D.Y."/>
            <person name="Cavanagh H."/>
            <person name="Bos A."/>
            <person name="Gray C.A."/>
            <person name="Murphy B.T."/>
            <person name="Linington R.G."/>
            <person name="Eustaquio A.S."/>
        </authorList>
    </citation>
    <scope>NUCLEOTIDE SEQUENCE [LARGE SCALE GENOMIC DNA]</scope>
    <source>
        <strain evidence="2 3">RL17-350-BIC-A</strain>
    </source>
</reference>
<organism evidence="2 3">
    <name type="scientific">Paraburkholderia dipogonis</name>
    <dbReference type="NCBI Taxonomy" id="1211383"/>
    <lineage>
        <taxon>Bacteria</taxon>
        <taxon>Pseudomonadati</taxon>
        <taxon>Pseudomonadota</taxon>
        <taxon>Betaproteobacteria</taxon>
        <taxon>Burkholderiales</taxon>
        <taxon>Burkholderiaceae</taxon>
        <taxon>Paraburkholderia</taxon>
    </lineage>
</organism>
<accession>A0ABW9AVN7</accession>